<protein>
    <recommendedName>
        <fullName evidence="10">ABC transporter domain-containing protein</fullName>
    </recommendedName>
</protein>
<dbReference type="InterPro" id="IPR013525">
    <property type="entry name" value="ABC2_TM"/>
</dbReference>
<evidence type="ECO:0000256" key="2">
    <source>
        <dbReference type="ARBA" id="ARBA00022448"/>
    </source>
</evidence>
<keyword evidence="2" id="KW-0813">Transport</keyword>
<dbReference type="InterPro" id="IPR003439">
    <property type="entry name" value="ABC_transporter-like_ATP-bd"/>
</dbReference>
<dbReference type="Pfam" id="PF19055">
    <property type="entry name" value="ABC2_membrane_7"/>
    <property type="match status" value="1"/>
</dbReference>
<keyword evidence="7 9" id="KW-0472">Membrane</keyword>
<keyword evidence="6 9" id="KW-1133">Transmembrane helix</keyword>
<dbReference type="GO" id="GO:0016887">
    <property type="term" value="F:ATP hydrolysis activity"/>
    <property type="evidence" value="ECO:0007669"/>
    <property type="project" value="InterPro"/>
</dbReference>
<keyword evidence="3 9" id="KW-0812">Transmembrane</keyword>
<dbReference type="OrthoDB" id="66620at2759"/>
<keyword evidence="12" id="KW-1185">Reference proteome</keyword>
<feature type="domain" description="ABC transporter" evidence="10">
    <location>
        <begin position="50"/>
        <end position="292"/>
    </location>
</feature>
<feature type="transmembrane region" description="Helical" evidence="9">
    <location>
        <begin position="485"/>
        <end position="508"/>
    </location>
</feature>
<dbReference type="Pfam" id="PF01061">
    <property type="entry name" value="ABC2_membrane"/>
    <property type="match status" value="1"/>
</dbReference>
<dbReference type="SMART" id="SM00382">
    <property type="entry name" value="AAA"/>
    <property type="match status" value="1"/>
</dbReference>
<comment type="caution">
    <text evidence="11">The sequence shown here is derived from an EMBL/GenBank/DDBJ whole genome shotgun (WGS) entry which is preliminary data.</text>
</comment>
<dbReference type="GO" id="GO:0005524">
    <property type="term" value="F:ATP binding"/>
    <property type="evidence" value="ECO:0007669"/>
    <property type="project" value="UniProtKB-KW"/>
</dbReference>
<dbReference type="GO" id="GO:0016020">
    <property type="term" value="C:membrane"/>
    <property type="evidence" value="ECO:0007669"/>
    <property type="project" value="UniProtKB-SubCell"/>
</dbReference>
<dbReference type="Proteomes" id="UP000612055">
    <property type="component" value="Unassembled WGS sequence"/>
</dbReference>
<evidence type="ECO:0000256" key="3">
    <source>
        <dbReference type="ARBA" id="ARBA00022692"/>
    </source>
</evidence>
<feature type="transmembrane region" description="Helical" evidence="9">
    <location>
        <begin position="460"/>
        <end position="479"/>
    </location>
</feature>
<dbReference type="InterPro" id="IPR003593">
    <property type="entry name" value="AAA+_ATPase"/>
</dbReference>
<evidence type="ECO:0000256" key="7">
    <source>
        <dbReference type="ARBA" id="ARBA00023136"/>
    </source>
</evidence>
<gene>
    <name evidence="11" type="ORF">HYH03_006960</name>
</gene>
<dbReference type="Gene3D" id="3.40.50.300">
    <property type="entry name" value="P-loop containing nucleotide triphosphate hydrolases"/>
    <property type="match status" value="1"/>
</dbReference>
<evidence type="ECO:0000256" key="5">
    <source>
        <dbReference type="ARBA" id="ARBA00022840"/>
    </source>
</evidence>
<feature type="transmembrane region" description="Helical" evidence="9">
    <location>
        <begin position="597"/>
        <end position="622"/>
    </location>
</feature>
<dbReference type="InterPro" id="IPR017871">
    <property type="entry name" value="ABC_transporter-like_CS"/>
</dbReference>
<dbReference type="Pfam" id="PF00005">
    <property type="entry name" value="ABC_tran"/>
    <property type="match status" value="1"/>
</dbReference>
<dbReference type="PROSITE" id="PS50893">
    <property type="entry name" value="ABC_TRANSPORTER_2"/>
    <property type="match status" value="1"/>
</dbReference>
<sequence length="627" mass="69143">MELSAQQVTVDIQRDEVPAPDSPIGRNSDASGRADLELELHDDHEAPVTLAWKDLTVQAKAMSRPLLNSVTGKITSGFYAIMGPSGSGKTTLLNTLAFRLDRGVAVSGDLRLNGMEYTNAELKRMAGYVMQDDLLNAHLTVEETLRYTAELRMPRTTSPRERLERIEGAMSQVGISHVRDVIVGSPMQKGISGGERKRLCVAMELLTKPALLFLDEPTSGLDSVTALSLCRLLRRLASARACTVVCTIHQPQAKIFNLFDNLLLLNRGSIVYQGPAGGALDFFDRSGFPCPQHENPADHILDVITPTMTESMEDLARKEKAITSLYEPPHVDHLLHNPRPLALPRDSMPWHKQFQTLLRRSLKETWRRRSTTLVLMAQTAVMAVLIGTVFLQIGDGQSSAVRRQPVLFFTVINQGMFGSLVVINSFPSERMLSLRERAAGTYHVSAYFLAKITAETLSQLPAPIIFSCIVYWLVGFQAVASKFFIFLAFMLLCSTAATSLALAVSAIARTTDMAVTILPMALEISRLFGGFFLSPRNLPNYFVWLDALSYVKYTYVGISLNELNGLELTCTPQQERPDGSCAVPDGQTTIDALGLDYITIGDCVGILIGYIVICRIIAYLGVRFLKH</sequence>
<proteinExistence type="predicted"/>
<dbReference type="InterPro" id="IPR043926">
    <property type="entry name" value="ABCG_dom"/>
</dbReference>
<dbReference type="InterPro" id="IPR050352">
    <property type="entry name" value="ABCG_transporters"/>
</dbReference>
<keyword evidence="4" id="KW-0547">Nucleotide-binding</keyword>
<dbReference type="PANTHER" id="PTHR48041">
    <property type="entry name" value="ABC TRANSPORTER G FAMILY MEMBER 28"/>
    <property type="match status" value="1"/>
</dbReference>
<feature type="transmembrane region" description="Helical" evidence="9">
    <location>
        <begin position="373"/>
        <end position="394"/>
    </location>
</feature>
<evidence type="ECO:0000256" key="1">
    <source>
        <dbReference type="ARBA" id="ARBA00004141"/>
    </source>
</evidence>
<dbReference type="EMBL" id="JAEHOE010000027">
    <property type="protein sequence ID" value="KAG2495028.1"/>
    <property type="molecule type" value="Genomic_DNA"/>
</dbReference>
<evidence type="ECO:0000256" key="4">
    <source>
        <dbReference type="ARBA" id="ARBA00022741"/>
    </source>
</evidence>
<evidence type="ECO:0000313" key="12">
    <source>
        <dbReference type="Proteomes" id="UP000612055"/>
    </source>
</evidence>
<keyword evidence="5" id="KW-0067">ATP-binding</keyword>
<dbReference type="InterPro" id="IPR027417">
    <property type="entry name" value="P-loop_NTPase"/>
</dbReference>
<dbReference type="SUPFAM" id="SSF52540">
    <property type="entry name" value="P-loop containing nucleoside triphosphate hydrolases"/>
    <property type="match status" value="1"/>
</dbReference>
<dbReference type="PROSITE" id="PS00211">
    <property type="entry name" value="ABC_TRANSPORTER_1"/>
    <property type="match status" value="1"/>
</dbReference>
<evidence type="ECO:0000256" key="6">
    <source>
        <dbReference type="ARBA" id="ARBA00022989"/>
    </source>
</evidence>
<accession>A0A836C0Y5</accession>
<reference evidence="11" key="1">
    <citation type="journal article" date="2020" name="bioRxiv">
        <title>Comparative genomics of Chlamydomonas.</title>
        <authorList>
            <person name="Craig R.J."/>
            <person name="Hasan A.R."/>
            <person name="Ness R.W."/>
            <person name="Keightley P.D."/>
        </authorList>
    </citation>
    <scope>NUCLEOTIDE SEQUENCE</scope>
    <source>
        <strain evidence="11">CCAP 11/70</strain>
    </source>
</reference>
<evidence type="ECO:0000256" key="9">
    <source>
        <dbReference type="SAM" id="Phobius"/>
    </source>
</evidence>
<evidence type="ECO:0000313" key="11">
    <source>
        <dbReference type="EMBL" id="KAG2495028.1"/>
    </source>
</evidence>
<organism evidence="11 12">
    <name type="scientific">Edaphochlamys debaryana</name>
    <dbReference type="NCBI Taxonomy" id="47281"/>
    <lineage>
        <taxon>Eukaryota</taxon>
        <taxon>Viridiplantae</taxon>
        <taxon>Chlorophyta</taxon>
        <taxon>core chlorophytes</taxon>
        <taxon>Chlorophyceae</taxon>
        <taxon>CS clade</taxon>
        <taxon>Chlamydomonadales</taxon>
        <taxon>Chlamydomonadales incertae sedis</taxon>
        <taxon>Edaphochlamys</taxon>
    </lineage>
</organism>
<feature type="compositionally biased region" description="Polar residues" evidence="8">
    <location>
        <begin position="1"/>
        <end position="10"/>
    </location>
</feature>
<evidence type="ECO:0000256" key="8">
    <source>
        <dbReference type="SAM" id="MobiDB-lite"/>
    </source>
</evidence>
<comment type="subcellular location">
    <subcellularLocation>
        <location evidence="1">Membrane</location>
        <topology evidence="1">Multi-pass membrane protein</topology>
    </subcellularLocation>
</comment>
<dbReference type="GO" id="GO:0140359">
    <property type="term" value="F:ABC-type transporter activity"/>
    <property type="evidence" value="ECO:0007669"/>
    <property type="project" value="InterPro"/>
</dbReference>
<feature type="transmembrane region" description="Helical" evidence="9">
    <location>
        <begin position="406"/>
        <end position="427"/>
    </location>
</feature>
<evidence type="ECO:0000259" key="10">
    <source>
        <dbReference type="PROSITE" id="PS50893"/>
    </source>
</evidence>
<dbReference type="PANTHER" id="PTHR48041:SF139">
    <property type="entry name" value="PROTEIN SCARLET"/>
    <property type="match status" value="1"/>
</dbReference>
<dbReference type="AlphaFoldDB" id="A0A836C0Y5"/>
<name>A0A836C0Y5_9CHLO</name>
<feature type="region of interest" description="Disordered" evidence="8">
    <location>
        <begin position="1"/>
        <end position="30"/>
    </location>
</feature>